<dbReference type="Proteomes" id="UP000029713">
    <property type="component" value="Unassembled WGS sequence"/>
</dbReference>
<dbReference type="CDD" id="cd00118">
    <property type="entry name" value="LysM"/>
    <property type="match status" value="1"/>
</dbReference>
<dbReference type="InterPro" id="IPR036779">
    <property type="entry name" value="LysM_dom_sf"/>
</dbReference>
<protein>
    <recommendedName>
        <fullName evidence="2">LysM domain-containing protein</fullName>
    </recommendedName>
</protein>
<dbReference type="Pfam" id="PF26571">
    <property type="entry name" value="VldE"/>
    <property type="match status" value="1"/>
</dbReference>
<evidence type="ECO:0000259" key="2">
    <source>
        <dbReference type="PROSITE" id="PS51782"/>
    </source>
</evidence>
<evidence type="ECO:0000256" key="1">
    <source>
        <dbReference type="SAM" id="SignalP"/>
    </source>
</evidence>
<feature type="chain" id="PRO_5001950911" description="LysM domain-containing protein" evidence="1">
    <location>
        <begin position="41"/>
        <end position="296"/>
    </location>
</feature>
<evidence type="ECO:0000313" key="4">
    <source>
        <dbReference type="Proteomes" id="UP000029713"/>
    </source>
</evidence>
<keyword evidence="4" id="KW-1185">Reference proteome</keyword>
<dbReference type="Gene3D" id="3.10.350.10">
    <property type="entry name" value="LysM domain"/>
    <property type="match status" value="1"/>
</dbReference>
<keyword evidence="1" id="KW-0732">Signal</keyword>
<accession>A0A098YAU8</accession>
<dbReference type="Pfam" id="PF01476">
    <property type="entry name" value="LysM"/>
    <property type="match status" value="1"/>
</dbReference>
<proteinExistence type="predicted"/>
<dbReference type="PANTHER" id="PTHR33734:SF22">
    <property type="entry name" value="MEMBRANE-BOUND LYTIC MUREIN TRANSGLYCOSYLASE D"/>
    <property type="match status" value="1"/>
</dbReference>
<dbReference type="EMBL" id="JPMX01000021">
    <property type="protein sequence ID" value="KGH47520.1"/>
    <property type="molecule type" value="Genomic_DNA"/>
</dbReference>
<name>A0A098YAU8_9ACTN</name>
<reference evidence="3 4" key="1">
    <citation type="submission" date="2014-07" db="EMBL/GenBank/DDBJ databases">
        <title>Biosystematic studies on Modestobacter strains isolated from extreme hyper-arid desert soil and from historic building.</title>
        <authorList>
            <person name="Bukarasam K."/>
            <person name="Bull A."/>
            <person name="Girard G."/>
            <person name="van Wezel G."/>
            <person name="Goodfellow M."/>
        </authorList>
    </citation>
    <scope>NUCLEOTIDE SEQUENCE [LARGE SCALE GENOMIC DNA]</scope>
    <source>
        <strain evidence="3 4">KNN45-2b</strain>
    </source>
</reference>
<feature type="domain" description="LysM" evidence="2">
    <location>
        <begin position="250"/>
        <end position="293"/>
    </location>
</feature>
<dbReference type="SMART" id="SM00257">
    <property type="entry name" value="LysM"/>
    <property type="match status" value="1"/>
</dbReference>
<sequence length="296" mass="30256">MRRHPVGHRPATRRPAGVRRAAVLVLVGACGALVPATARASGPGDPAAPVAAPPVVEQPAPYVGQTVCDPAAKPGTADLAALVLAAYAAGSNGGISRDCAAGGTSEHEEGRAWDWLVRADVPEERAAADRFLGWLTADGPGGESAYQARRLGVMYVIWDGRTWSADRASAGWLPYTGADPHTGHVHLSQSWSGALGQTSWWTGVASRVDHRTCAEVVEGLADPGALATVCSPTPMPEPAPSPAPEPVPGATYTVAAGDTLGQIALDHGTTVAELMAANGLTSTVIMVGQVLLLPPA</sequence>
<dbReference type="PROSITE" id="PS51782">
    <property type="entry name" value="LYSM"/>
    <property type="match status" value="1"/>
</dbReference>
<organism evidence="3 4">
    <name type="scientific">Modestobacter caceresii</name>
    <dbReference type="NCBI Taxonomy" id="1522368"/>
    <lineage>
        <taxon>Bacteria</taxon>
        <taxon>Bacillati</taxon>
        <taxon>Actinomycetota</taxon>
        <taxon>Actinomycetes</taxon>
        <taxon>Geodermatophilales</taxon>
        <taxon>Geodermatophilaceae</taxon>
        <taxon>Modestobacter</taxon>
    </lineage>
</organism>
<dbReference type="AlphaFoldDB" id="A0A098YAU8"/>
<dbReference type="PANTHER" id="PTHR33734">
    <property type="entry name" value="LYSM DOMAIN-CONTAINING GPI-ANCHORED PROTEIN 2"/>
    <property type="match status" value="1"/>
</dbReference>
<evidence type="ECO:0000313" key="3">
    <source>
        <dbReference type="EMBL" id="KGH47520.1"/>
    </source>
</evidence>
<dbReference type="InterPro" id="IPR058593">
    <property type="entry name" value="ARB_07466-like_C"/>
</dbReference>
<dbReference type="SUPFAM" id="SSF54106">
    <property type="entry name" value="LysM domain"/>
    <property type="match status" value="1"/>
</dbReference>
<comment type="caution">
    <text evidence="3">The sequence shown here is derived from an EMBL/GenBank/DDBJ whole genome shotgun (WGS) entry which is preliminary data.</text>
</comment>
<dbReference type="InterPro" id="IPR018392">
    <property type="entry name" value="LysM"/>
</dbReference>
<gene>
    <name evidence="3" type="ORF">IN07_06420</name>
</gene>
<feature type="signal peptide" evidence="1">
    <location>
        <begin position="1"/>
        <end position="40"/>
    </location>
</feature>